<organism evidence="1 2">
    <name type="scientific">Viridothelium virens</name>
    <name type="common">Speckled blister lichen</name>
    <name type="synonym">Trypethelium virens</name>
    <dbReference type="NCBI Taxonomy" id="1048519"/>
    <lineage>
        <taxon>Eukaryota</taxon>
        <taxon>Fungi</taxon>
        <taxon>Dikarya</taxon>
        <taxon>Ascomycota</taxon>
        <taxon>Pezizomycotina</taxon>
        <taxon>Dothideomycetes</taxon>
        <taxon>Dothideomycetes incertae sedis</taxon>
        <taxon>Trypetheliales</taxon>
        <taxon>Trypetheliaceae</taxon>
        <taxon>Viridothelium</taxon>
    </lineage>
</organism>
<protein>
    <submittedName>
        <fullName evidence="1">Uncharacterized protein</fullName>
    </submittedName>
</protein>
<gene>
    <name evidence="1" type="ORF">EV356DRAFT_176501</name>
</gene>
<evidence type="ECO:0000313" key="2">
    <source>
        <dbReference type="Proteomes" id="UP000800092"/>
    </source>
</evidence>
<dbReference type="EMBL" id="ML991800">
    <property type="protein sequence ID" value="KAF2234265.1"/>
    <property type="molecule type" value="Genomic_DNA"/>
</dbReference>
<dbReference type="Proteomes" id="UP000800092">
    <property type="component" value="Unassembled WGS sequence"/>
</dbReference>
<proteinExistence type="predicted"/>
<evidence type="ECO:0000313" key="1">
    <source>
        <dbReference type="EMBL" id="KAF2234265.1"/>
    </source>
</evidence>
<accession>A0A6A6H898</accession>
<sequence length="107" mass="11757">MPRRFQRRCYTFRHRLWLAGPFWDGTRSGWDGPGVVVSMGTVRGVYVCNGSIGELGRSLIGSMNRSAHNVDHFPKLLPEHPKDVEELTRCDAGCLAGNATAACIGLV</sequence>
<reference evidence="1" key="1">
    <citation type="journal article" date="2020" name="Stud. Mycol.">
        <title>101 Dothideomycetes genomes: a test case for predicting lifestyles and emergence of pathogens.</title>
        <authorList>
            <person name="Haridas S."/>
            <person name="Albert R."/>
            <person name="Binder M."/>
            <person name="Bloem J."/>
            <person name="Labutti K."/>
            <person name="Salamov A."/>
            <person name="Andreopoulos B."/>
            <person name="Baker S."/>
            <person name="Barry K."/>
            <person name="Bills G."/>
            <person name="Bluhm B."/>
            <person name="Cannon C."/>
            <person name="Castanera R."/>
            <person name="Culley D."/>
            <person name="Daum C."/>
            <person name="Ezra D."/>
            <person name="Gonzalez J."/>
            <person name="Henrissat B."/>
            <person name="Kuo A."/>
            <person name="Liang C."/>
            <person name="Lipzen A."/>
            <person name="Lutzoni F."/>
            <person name="Magnuson J."/>
            <person name="Mondo S."/>
            <person name="Nolan M."/>
            <person name="Ohm R."/>
            <person name="Pangilinan J."/>
            <person name="Park H.-J."/>
            <person name="Ramirez L."/>
            <person name="Alfaro M."/>
            <person name="Sun H."/>
            <person name="Tritt A."/>
            <person name="Yoshinaga Y."/>
            <person name="Zwiers L.-H."/>
            <person name="Turgeon B."/>
            <person name="Goodwin S."/>
            <person name="Spatafora J."/>
            <person name="Crous P."/>
            <person name="Grigoriev I."/>
        </authorList>
    </citation>
    <scope>NUCLEOTIDE SEQUENCE</scope>
    <source>
        <strain evidence="1">Tuck. ex Michener</strain>
    </source>
</reference>
<keyword evidence="2" id="KW-1185">Reference proteome</keyword>
<dbReference type="AlphaFoldDB" id="A0A6A6H898"/>
<name>A0A6A6H898_VIRVR</name>